<evidence type="ECO:0000256" key="2">
    <source>
        <dbReference type="SAM" id="MobiDB-lite"/>
    </source>
</evidence>
<dbReference type="SUPFAM" id="SSF56349">
    <property type="entry name" value="DNA breaking-rejoining enzymes"/>
    <property type="match status" value="1"/>
</dbReference>
<keyword evidence="1" id="KW-0233">DNA recombination</keyword>
<organism evidence="3 5">
    <name type="scientific">Durusdinium trenchii</name>
    <dbReference type="NCBI Taxonomy" id="1381693"/>
    <lineage>
        <taxon>Eukaryota</taxon>
        <taxon>Sar</taxon>
        <taxon>Alveolata</taxon>
        <taxon>Dinophyceae</taxon>
        <taxon>Suessiales</taxon>
        <taxon>Symbiodiniaceae</taxon>
        <taxon>Durusdinium</taxon>
    </lineage>
</organism>
<feature type="region of interest" description="Disordered" evidence="2">
    <location>
        <begin position="666"/>
        <end position="686"/>
    </location>
</feature>
<name>A0ABP0SYP4_9DINO</name>
<dbReference type="Proteomes" id="UP001642484">
    <property type="component" value="Unassembled WGS sequence"/>
</dbReference>
<dbReference type="InterPro" id="IPR011010">
    <property type="entry name" value="DNA_brk_join_enz"/>
</dbReference>
<dbReference type="EMBL" id="CAXAMN010028731">
    <property type="protein sequence ID" value="CAK9117551.1"/>
    <property type="molecule type" value="Genomic_DNA"/>
</dbReference>
<comment type="caution">
    <text evidence="3">The sequence shown here is derived from an EMBL/GenBank/DDBJ whole genome shotgun (WGS) entry which is preliminary data.</text>
</comment>
<accession>A0ABP0SYP4</accession>
<dbReference type="InterPro" id="IPR013762">
    <property type="entry name" value="Integrase-like_cat_sf"/>
</dbReference>
<feature type="non-terminal residue" evidence="3">
    <location>
        <position position="1"/>
    </location>
</feature>
<dbReference type="EMBL" id="CAXAMN010028732">
    <property type="protein sequence ID" value="CAK9117552.1"/>
    <property type="molecule type" value="Genomic_DNA"/>
</dbReference>
<evidence type="ECO:0000256" key="1">
    <source>
        <dbReference type="ARBA" id="ARBA00023172"/>
    </source>
</evidence>
<evidence type="ECO:0000313" key="4">
    <source>
        <dbReference type="EMBL" id="CAK9117552.1"/>
    </source>
</evidence>
<gene>
    <name evidence="3" type="ORF">CCMP2556_LOCUS54855</name>
    <name evidence="4" type="ORF">CCMP2556_LOCUS54856</name>
</gene>
<proteinExistence type="predicted"/>
<dbReference type="Gene3D" id="1.10.443.10">
    <property type="entry name" value="Intergrase catalytic core"/>
    <property type="match status" value="1"/>
</dbReference>
<evidence type="ECO:0000313" key="5">
    <source>
        <dbReference type="Proteomes" id="UP001642484"/>
    </source>
</evidence>
<evidence type="ECO:0000313" key="3">
    <source>
        <dbReference type="EMBL" id="CAK9117551.1"/>
    </source>
</evidence>
<reference evidence="3 5" key="1">
    <citation type="submission" date="2024-02" db="EMBL/GenBank/DDBJ databases">
        <authorList>
            <person name="Chen Y."/>
            <person name="Shah S."/>
            <person name="Dougan E. K."/>
            <person name="Thang M."/>
            <person name="Chan C."/>
        </authorList>
    </citation>
    <scope>NUCLEOTIDE SEQUENCE [LARGE SCALE GENOMIC DNA]</scope>
</reference>
<protein>
    <submittedName>
        <fullName evidence="3">Uncharacterized protein</fullName>
    </submittedName>
</protein>
<keyword evidence="5" id="KW-1185">Reference proteome</keyword>
<sequence length="922" mass="102992">ASADRKDVRSQRVKAILESNCGKEPLEIANILTRKYHELYSESAPDEMVCAPEGCRSDHHVEGPEAGRHHGVIIRWVSGEWLQWRSDGGIYVGDGSKRLTASPLGQANRDRLDTRVARRLLEGRPLYIDEGDSLEMAQSTVDYFGLRGGTGQGPRHGGREYYQQVEAFLEGAMTTLQLGIVLKEMVRVRPSLLGTAVILMELCAVGPLGSSQPFQEVLPLPLPDDTEAEIEVRRVLEKVRLGQPEAGSKESLDNWVPVAGVDAWVWLQVVLLNYMYIGKDRLLTQTLFHSKTLLECQVPVMEKLKWNARTFGADSEMGRLLDDMLQIAGWLKEAGELPNERPWSVIELYENVFFDAADARIVGAKMQMRPLKTWAHEVGWTRRPRQFWLRGLALISGKDLTIEEKNVGEEDAHAEVHFEACWPALWKFVEPATARLCDTDDPFPCFTRPIKREQPPPSPAGLEQASEKALRRWKGDAYRLPPYAYEDACLVKDKGGPRRLKAMEQARMLGYNSGHFRNMKPKPTEDEVGGFTGNSFPVIVVGRLLMGLITPSPPDQQQNYVELLWKAWDAHEEVALQSQKATGWTERFGATAGTWEGAKTVRDLIGQKQSNFECSNAGTFDATRRRAACHWNDLGVGLGPIRAESSGWPKPVARQSLETNAGLATKGVAGSKKGEESQIGKSGDPKGWASDCLSGLGHFIPPCKPWLVGAWRLHAAWGQAELPLRAAPFTPLLVYSLAELAHRRHWNDTAVLLIVGFCMFPRSAELFSALKGDFVFDHRSAVWSLPLTKSGQRTGAKESLVVRDRWVVSLLRSYLEHLSPGDKLTRVSGQTQRNRLKVLTEDANLAGNFQWYSCRRGGATHMFRMTGNLSQVCHVGRWNSPKTARIYISDAVAALAEIDLETSHRRRLTLLAAHARPDWDTI</sequence>